<organism evidence="2">
    <name type="scientific">Singulisphaera sp. Ch08</name>
    <dbReference type="NCBI Taxonomy" id="3120278"/>
    <lineage>
        <taxon>Bacteria</taxon>
        <taxon>Pseudomonadati</taxon>
        <taxon>Planctomycetota</taxon>
        <taxon>Planctomycetia</taxon>
        <taxon>Isosphaerales</taxon>
        <taxon>Isosphaeraceae</taxon>
        <taxon>Singulisphaera</taxon>
    </lineage>
</organism>
<dbReference type="RefSeq" id="WP_406693401.1">
    <property type="nucleotide sequence ID" value="NZ_CP155447.1"/>
</dbReference>
<dbReference type="GO" id="GO:0022900">
    <property type="term" value="P:electron transport chain"/>
    <property type="evidence" value="ECO:0007669"/>
    <property type="project" value="InterPro"/>
</dbReference>
<dbReference type="AlphaFoldDB" id="A0AAU7C6G3"/>
<dbReference type="EMBL" id="CP155447">
    <property type="protein sequence ID" value="XBH00730.1"/>
    <property type="molecule type" value="Genomic_DNA"/>
</dbReference>
<feature type="coiled-coil region" evidence="1">
    <location>
        <begin position="31"/>
        <end position="75"/>
    </location>
</feature>
<evidence type="ECO:0000313" key="2">
    <source>
        <dbReference type="EMBL" id="XBH00730.1"/>
    </source>
</evidence>
<accession>A0AAU7C6G3</accession>
<dbReference type="InterPro" id="IPR010980">
    <property type="entry name" value="Cyt_c/b562"/>
</dbReference>
<sequence>MNRKWIVAIATMFSFSALIVGLSIADEGGPLHEAMEKVNAKSNAIKKATRTKIAYAKAQKDLPALADELIKLSKETKELAKDAVKKAKNVKDAEKQWGELSDAFTKELEKFHTKVSDSNTTQEQAKSAYSPVSQSCTKCHDIFRVEEDGF</sequence>
<gene>
    <name evidence="2" type="ORF">V5E97_20460</name>
</gene>
<reference evidence="2" key="1">
    <citation type="submission" date="2024-05" db="EMBL/GenBank/DDBJ databases">
        <title>Planctomycetes of the genus Singulisphaera possess chitinolytic capabilities.</title>
        <authorList>
            <person name="Ivanova A."/>
        </authorList>
    </citation>
    <scope>NUCLEOTIDE SEQUENCE</scope>
    <source>
        <strain evidence="2">Ch08T</strain>
    </source>
</reference>
<proteinExistence type="predicted"/>
<dbReference type="GO" id="GO:0020037">
    <property type="term" value="F:heme binding"/>
    <property type="evidence" value="ECO:0007669"/>
    <property type="project" value="InterPro"/>
</dbReference>
<name>A0AAU7C6G3_9BACT</name>
<keyword evidence="1" id="KW-0175">Coiled coil</keyword>
<protein>
    <submittedName>
        <fullName evidence="2">Cytochrome c</fullName>
    </submittedName>
</protein>
<dbReference type="InterPro" id="IPR002321">
    <property type="entry name" value="Cyt_c_II"/>
</dbReference>
<dbReference type="SUPFAM" id="SSF47175">
    <property type="entry name" value="Cytochromes"/>
    <property type="match status" value="1"/>
</dbReference>
<dbReference type="GO" id="GO:0009055">
    <property type="term" value="F:electron transfer activity"/>
    <property type="evidence" value="ECO:0007669"/>
    <property type="project" value="InterPro"/>
</dbReference>
<evidence type="ECO:0000256" key="1">
    <source>
        <dbReference type="SAM" id="Coils"/>
    </source>
</evidence>
<dbReference type="GO" id="GO:0005506">
    <property type="term" value="F:iron ion binding"/>
    <property type="evidence" value="ECO:0007669"/>
    <property type="project" value="InterPro"/>
</dbReference>
<dbReference type="Pfam" id="PF01322">
    <property type="entry name" value="Cytochrom_C_2"/>
    <property type="match status" value="1"/>
</dbReference>
<dbReference type="Gene3D" id="1.20.120.10">
    <property type="entry name" value="Cytochrome c/b562"/>
    <property type="match status" value="1"/>
</dbReference>